<accession>B3G4J2</accession>
<dbReference type="InterPro" id="IPR036047">
    <property type="entry name" value="F-box-like_dom_sf"/>
</dbReference>
<reference evidence="2" key="1">
    <citation type="journal article" date="2008" name="Science">
        <title>Massive horizontal gene transfer in bdelloid rotifers.</title>
        <authorList>
            <person name="Gladyshev E.A."/>
            <person name="Meselson M.S."/>
            <person name="Arkhipova I.R."/>
        </authorList>
    </citation>
    <scope>NUCLEOTIDE SEQUENCE</scope>
</reference>
<dbReference type="InterPro" id="IPR013320">
    <property type="entry name" value="ConA-like_dom_sf"/>
</dbReference>
<dbReference type="EMBL" id="EU643483">
    <property type="protein sequence ID" value="ACD54731.1"/>
    <property type="molecule type" value="Genomic_DNA"/>
</dbReference>
<dbReference type="Gene3D" id="2.60.120.200">
    <property type="match status" value="1"/>
</dbReference>
<dbReference type="Gene3D" id="1.20.1280.50">
    <property type="match status" value="1"/>
</dbReference>
<sequence length="335" mass="39559">MAKQSLSINDLPSELLSEIFRFIQPLEMLLDASRTCRLWRQIINNEWFLNKYFTNGLSRNQLIGWWNFNDVNNIGHDSSGILGDRYHTVGRPTVEDCFLGKCAVFDGQSFIDFPVNHKSEYQTDLYSVSIWFCADPKAWNRNQQEGGWRTAIGCWNDWSEAAHAWLHLGFHVDTNIHNQVMISPAQYAFGCYDRQKTEPNRWYHVVVRVSRQFQELWVNGRVVSRVDMTNPELRLEVRLPYRQNWQPSQWCQQRMHLPEALYIGSKNNRHHNPWIGKIADISVWRRWLKPFEIRALYKQQAAINNVKLGSFVHGKHKQGILCRLFALFIFHSHSR</sequence>
<dbReference type="AlphaFoldDB" id="B3G4J2"/>
<proteinExistence type="predicted"/>
<dbReference type="SUPFAM" id="SSF49899">
    <property type="entry name" value="Concanavalin A-like lectins/glucanases"/>
    <property type="match status" value="1"/>
</dbReference>
<dbReference type="PROSITE" id="PS50181">
    <property type="entry name" value="FBOX"/>
    <property type="match status" value="1"/>
</dbReference>
<organism evidence="2">
    <name type="scientific">Adineta vaga</name>
    <name type="common">Rotifer</name>
    <name type="synonym">Callidina vaga</name>
    <dbReference type="NCBI Taxonomy" id="104782"/>
    <lineage>
        <taxon>Eukaryota</taxon>
        <taxon>Metazoa</taxon>
        <taxon>Spiralia</taxon>
        <taxon>Gnathifera</taxon>
        <taxon>Rotifera</taxon>
        <taxon>Eurotatoria</taxon>
        <taxon>Bdelloidea</taxon>
        <taxon>Adinetida</taxon>
        <taxon>Adinetidae</taxon>
        <taxon>Adineta</taxon>
    </lineage>
</organism>
<feature type="domain" description="F-box" evidence="1">
    <location>
        <begin position="5"/>
        <end position="56"/>
    </location>
</feature>
<protein>
    <submittedName>
        <fullName evidence="2">F-box domain proteins-like protein</fullName>
    </submittedName>
</protein>
<dbReference type="InterPro" id="IPR001810">
    <property type="entry name" value="F-box_dom"/>
</dbReference>
<evidence type="ECO:0000313" key="2">
    <source>
        <dbReference type="EMBL" id="ACD54731.1"/>
    </source>
</evidence>
<dbReference type="Pfam" id="PF12937">
    <property type="entry name" value="F-box-like"/>
    <property type="match status" value="1"/>
</dbReference>
<dbReference type="SMART" id="SM00256">
    <property type="entry name" value="FBOX"/>
    <property type="match status" value="1"/>
</dbReference>
<evidence type="ECO:0000259" key="1">
    <source>
        <dbReference type="PROSITE" id="PS50181"/>
    </source>
</evidence>
<dbReference type="SUPFAM" id="SSF81383">
    <property type="entry name" value="F-box domain"/>
    <property type="match status" value="1"/>
</dbReference>
<name>B3G4J2_ADIVA</name>